<dbReference type="AlphaFoldDB" id="A0A8J2MVP1"/>
<protein>
    <submittedName>
        <fullName evidence="1">(African queen) hypothetical protein</fullName>
    </submittedName>
</protein>
<dbReference type="Proteomes" id="UP000789524">
    <property type="component" value="Unassembled WGS sequence"/>
</dbReference>
<name>A0A8J2MVP1_9NEOP</name>
<organism evidence="1 2">
    <name type="scientific">Danaus chrysippus</name>
    <name type="common">African queen</name>
    <dbReference type="NCBI Taxonomy" id="151541"/>
    <lineage>
        <taxon>Eukaryota</taxon>
        <taxon>Metazoa</taxon>
        <taxon>Ecdysozoa</taxon>
        <taxon>Arthropoda</taxon>
        <taxon>Hexapoda</taxon>
        <taxon>Insecta</taxon>
        <taxon>Pterygota</taxon>
        <taxon>Neoptera</taxon>
        <taxon>Endopterygota</taxon>
        <taxon>Lepidoptera</taxon>
        <taxon>Glossata</taxon>
        <taxon>Ditrysia</taxon>
        <taxon>Papilionoidea</taxon>
        <taxon>Nymphalidae</taxon>
        <taxon>Danainae</taxon>
        <taxon>Danaini</taxon>
        <taxon>Danaina</taxon>
        <taxon>Danaus</taxon>
        <taxon>Anosia</taxon>
    </lineage>
</organism>
<comment type="caution">
    <text evidence="1">The sequence shown here is derived from an EMBL/GenBank/DDBJ whole genome shotgun (WGS) entry which is preliminary data.</text>
</comment>
<reference evidence="1" key="1">
    <citation type="submission" date="2021-09" db="EMBL/GenBank/DDBJ databases">
        <authorList>
            <person name="Martin H S."/>
        </authorList>
    </citation>
    <scope>NUCLEOTIDE SEQUENCE</scope>
</reference>
<evidence type="ECO:0000313" key="1">
    <source>
        <dbReference type="EMBL" id="CAG9558023.1"/>
    </source>
</evidence>
<dbReference type="EMBL" id="CAKASE010000043">
    <property type="protein sequence ID" value="CAG9558023.1"/>
    <property type="molecule type" value="Genomic_DNA"/>
</dbReference>
<keyword evidence="2" id="KW-1185">Reference proteome</keyword>
<sequence length="121" mass="14425">MTSYNVLQKERDENAAKLVMNTFYKIDNKDGVTASEITKYLQDKFGDVWRASNLTDKAEDTLKRSAALGFLERRGERYIANLARGLCSWRRRRRRCCRKKRRRRCSRRRRRRRRGGCKCGS</sequence>
<accession>A0A8J2MVP1</accession>
<evidence type="ECO:0000313" key="2">
    <source>
        <dbReference type="Proteomes" id="UP000789524"/>
    </source>
</evidence>
<proteinExistence type="predicted"/>
<gene>
    <name evidence="1" type="ORF">DCHRY22_LOCUS267</name>
</gene>
<dbReference type="OrthoDB" id="6926547at2759"/>